<dbReference type="AlphaFoldDB" id="A0A3P8MES6"/>
<keyword evidence="4" id="KW-1185">Reference proteome</keyword>
<dbReference type="RefSeq" id="WP_126118446.1">
    <property type="nucleotide sequence ID" value="NZ_CP101806.1"/>
</dbReference>
<gene>
    <name evidence="2" type="ORF">NCTC10126_00743</name>
    <name evidence="1" type="ORF">NPA07_03940</name>
</gene>
<evidence type="ECO:0000313" key="1">
    <source>
        <dbReference type="EMBL" id="UUD34936.1"/>
    </source>
</evidence>
<evidence type="ECO:0000313" key="2">
    <source>
        <dbReference type="EMBL" id="VDR42236.1"/>
    </source>
</evidence>
<accession>A0A3P8MES6</accession>
<organism evidence="2 3">
    <name type="scientific">Mycoplasmopsis caviae</name>
    <dbReference type="NCBI Taxonomy" id="55603"/>
    <lineage>
        <taxon>Bacteria</taxon>
        <taxon>Bacillati</taxon>
        <taxon>Mycoplasmatota</taxon>
        <taxon>Mycoplasmoidales</taxon>
        <taxon>Metamycoplasmataceae</taxon>
        <taxon>Mycoplasmopsis</taxon>
    </lineage>
</organism>
<name>A0A3P8MES6_9BACT</name>
<dbReference type="EMBL" id="UZVY01000001">
    <property type="protein sequence ID" value="VDR42236.1"/>
    <property type="molecule type" value="Genomic_DNA"/>
</dbReference>
<dbReference type="Proteomes" id="UP001058569">
    <property type="component" value="Chromosome"/>
</dbReference>
<dbReference type="EMBL" id="CP101806">
    <property type="protein sequence ID" value="UUD34936.1"/>
    <property type="molecule type" value="Genomic_DNA"/>
</dbReference>
<sequence length="98" mass="11442">MQVNFAFEVEEKKSKVIVEKLEDFRSKWSGKNIYIEYAKNFSKQLKAKLEDAELINNLKQQPYFVQSVESDINTVFAELKTLNSKIENQYKSDTAAIQ</sequence>
<dbReference type="Proteomes" id="UP000280036">
    <property type="component" value="Unassembled WGS sequence"/>
</dbReference>
<reference evidence="2 3" key="1">
    <citation type="submission" date="2018-12" db="EMBL/GenBank/DDBJ databases">
        <authorList>
            <consortium name="Pathogen Informatics"/>
        </authorList>
    </citation>
    <scope>NUCLEOTIDE SEQUENCE [LARGE SCALE GENOMIC DNA]</scope>
    <source>
        <strain evidence="2 3">NCTC10126</strain>
    </source>
</reference>
<proteinExistence type="predicted"/>
<reference evidence="1" key="2">
    <citation type="submission" date="2022-07" db="EMBL/GenBank/DDBJ databases">
        <title>Complete genome of Mycoplasma caviae type strain G122.</title>
        <authorList>
            <person name="Spergser J."/>
        </authorList>
    </citation>
    <scope>NUCLEOTIDE SEQUENCE</scope>
    <source>
        <strain evidence="1">G122</strain>
    </source>
</reference>
<evidence type="ECO:0000313" key="3">
    <source>
        <dbReference type="Proteomes" id="UP000280036"/>
    </source>
</evidence>
<evidence type="ECO:0000313" key="4">
    <source>
        <dbReference type="Proteomes" id="UP001058569"/>
    </source>
</evidence>
<protein>
    <submittedName>
        <fullName evidence="2">Uncharacterized protein</fullName>
    </submittedName>
</protein>